<organism evidence="1">
    <name type="scientific">candidate division WOR-3 bacterium</name>
    <dbReference type="NCBI Taxonomy" id="2052148"/>
    <lineage>
        <taxon>Bacteria</taxon>
        <taxon>Bacteria division WOR-3</taxon>
    </lineage>
</organism>
<dbReference type="PANTHER" id="PTHR37835:SF1">
    <property type="entry name" value="ALPHA-CLOSTRIPAIN"/>
    <property type="match status" value="1"/>
</dbReference>
<dbReference type="InterPro" id="IPR005077">
    <property type="entry name" value="Peptidase_C11"/>
</dbReference>
<dbReference type="Proteomes" id="UP000886014">
    <property type="component" value="Unassembled WGS sequence"/>
</dbReference>
<dbReference type="AlphaFoldDB" id="A0A7C5I498"/>
<reference evidence="1" key="1">
    <citation type="journal article" date="2020" name="mSystems">
        <title>Genome- and Community-Level Interaction Insights into Carbon Utilization and Element Cycling Functions of Hydrothermarchaeota in Hydrothermal Sediment.</title>
        <authorList>
            <person name="Zhou Z."/>
            <person name="Liu Y."/>
            <person name="Xu W."/>
            <person name="Pan J."/>
            <person name="Luo Z.H."/>
            <person name="Li M."/>
        </authorList>
    </citation>
    <scope>NUCLEOTIDE SEQUENCE [LARGE SCALE GENOMIC DNA]</scope>
    <source>
        <strain evidence="1">HyVt-94</strain>
    </source>
</reference>
<dbReference type="PANTHER" id="PTHR37835">
    <property type="entry name" value="ALPHA-CLOSTRIPAIN"/>
    <property type="match status" value="1"/>
</dbReference>
<comment type="caution">
    <text evidence="1">The sequence shown here is derived from an EMBL/GenBank/DDBJ whole genome shotgun (WGS) entry which is preliminary data.</text>
</comment>
<accession>A0A7C5I498</accession>
<dbReference type="Gene3D" id="3.40.50.11970">
    <property type="match status" value="1"/>
</dbReference>
<dbReference type="EMBL" id="DRTV01000065">
    <property type="protein sequence ID" value="HHF57943.1"/>
    <property type="molecule type" value="Genomic_DNA"/>
</dbReference>
<sequence>MAADNSLTEISEYDLEEIQNARFSDKVNVIIEIDRCYPSPETEGIIYIKSEDGLLELKRLGEINTGDPRTLKEFILYSKASFPARHYGLILWGHGKSWEKSDGGFTAYRSFANDETNGDRLDVYKGELREAIPDSLFDFILFDGCMMGGIEVLSELEGKADFVIASPSLVPIQGLPYDSVISLFCYFPPDSVKLILKNIVDAYIGMETLYNTPLSFSVFDLHNLHAELQRLKCVFSSLREVGFSDIFYYRSSSFTYNLYNPWVRDSTQSYVDLYNFLEEAGFDLNSSTLVFYNKASAFFSDASGLHIWFPFYPRIFKNGFRKYKMLNFDHMTEWSEVLFSAFPEDSFFNQAPSNLTIKKKSDFIELRWSEMIKSKHWYYKVYIQGESTMEFLVLENRLRFSLLPGRYKCFVTLFNPGTLKESIHSPPLELYVDESEINLFPAFMKINDLPPSCYLLDITGRKVKKVTKRGVFILKNEFHTKK</sequence>
<feature type="non-terminal residue" evidence="1">
    <location>
        <position position="482"/>
    </location>
</feature>
<proteinExistence type="predicted"/>
<evidence type="ECO:0000313" key="1">
    <source>
        <dbReference type="EMBL" id="HHF57943.1"/>
    </source>
</evidence>
<dbReference type="Pfam" id="PF03415">
    <property type="entry name" value="Peptidase_C11"/>
    <property type="match status" value="1"/>
</dbReference>
<protein>
    <submittedName>
        <fullName evidence="1">Uncharacterized protein</fullName>
    </submittedName>
</protein>
<name>A0A7C5I498_UNCW3</name>
<gene>
    <name evidence="1" type="ORF">ENL41_00790</name>
</gene>